<gene>
    <name evidence="1" type="ORF">NDU88_003670</name>
</gene>
<organism evidence="1 2">
    <name type="scientific">Pleurodeles waltl</name>
    <name type="common">Iberian ribbed newt</name>
    <dbReference type="NCBI Taxonomy" id="8319"/>
    <lineage>
        <taxon>Eukaryota</taxon>
        <taxon>Metazoa</taxon>
        <taxon>Chordata</taxon>
        <taxon>Craniata</taxon>
        <taxon>Vertebrata</taxon>
        <taxon>Euteleostomi</taxon>
        <taxon>Amphibia</taxon>
        <taxon>Batrachia</taxon>
        <taxon>Caudata</taxon>
        <taxon>Salamandroidea</taxon>
        <taxon>Salamandridae</taxon>
        <taxon>Pleurodelinae</taxon>
        <taxon>Pleurodeles</taxon>
    </lineage>
</organism>
<proteinExistence type="predicted"/>
<comment type="caution">
    <text evidence="1">The sequence shown here is derived from an EMBL/GenBank/DDBJ whole genome shotgun (WGS) entry which is preliminary data.</text>
</comment>
<dbReference type="AlphaFoldDB" id="A0AAV7RIW3"/>
<keyword evidence="2" id="KW-1185">Reference proteome</keyword>
<dbReference type="EMBL" id="JANPWB010000009">
    <property type="protein sequence ID" value="KAJ1150883.1"/>
    <property type="molecule type" value="Genomic_DNA"/>
</dbReference>
<accession>A0AAV7RIW3</accession>
<dbReference type="Proteomes" id="UP001066276">
    <property type="component" value="Chromosome 5"/>
</dbReference>
<name>A0AAV7RIW3_PLEWA</name>
<sequence length="94" mass="10824">MRPELRYAVLNIAVPIVLPLASRLRDNEAQKPPPRSTYFLVNPTMPDDLLESMLLGTRESVFSEGHKKGEEVTNREKGLKWKMWKGGQYRVGHF</sequence>
<evidence type="ECO:0000313" key="2">
    <source>
        <dbReference type="Proteomes" id="UP001066276"/>
    </source>
</evidence>
<reference evidence="1" key="1">
    <citation type="journal article" date="2022" name="bioRxiv">
        <title>Sequencing and chromosome-scale assembly of the giantPleurodeles waltlgenome.</title>
        <authorList>
            <person name="Brown T."/>
            <person name="Elewa A."/>
            <person name="Iarovenko S."/>
            <person name="Subramanian E."/>
            <person name="Araus A.J."/>
            <person name="Petzold A."/>
            <person name="Susuki M."/>
            <person name="Suzuki K.-i.T."/>
            <person name="Hayashi T."/>
            <person name="Toyoda A."/>
            <person name="Oliveira C."/>
            <person name="Osipova E."/>
            <person name="Leigh N.D."/>
            <person name="Simon A."/>
            <person name="Yun M.H."/>
        </authorList>
    </citation>
    <scope>NUCLEOTIDE SEQUENCE</scope>
    <source>
        <strain evidence="1">20211129_DDA</strain>
        <tissue evidence="1">Liver</tissue>
    </source>
</reference>
<evidence type="ECO:0000313" key="1">
    <source>
        <dbReference type="EMBL" id="KAJ1150883.1"/>
    </source>
</evidence>
<protein>
    <submittedName>
        <fullName evidence="1">Uncharacterized protein</fullName>
    </submittedName>
</protein>